<dbReference type="Proteomes" id="UP001139648">
    <property type="component" value="Unassembled WGS sequence"/>
</dbReference>
<proteinExistence type="predicted"/>
<evidence type="ECO:0000256" key="1">
    <source>
        <dbReference type="SAM" id="MobiDB-lite"/>
    </source>
</evidence>
<gene>
    <name evidence="2" type="ORF">HD597_000352</name>
</gene>
<evidence type="ECO:0008006" key="4">
    <source>
        <dbReference type="Google" id="ProtNLM"/>
    </source>
</evidence>
<protein>
    <recommendedName>
        <fullName evidence="4">AAA domain-containing protein</fullName>
    </recommendedName>
</protein>
<dbReference type="RefSeq" id="WP_253739815.1">
    <property type="nucleotide sequence ID" value="NZ_BAABKA010000046.1"/>
</dbReference>
<comment type="caution">
    <text evidence="2">The sequence shown here is derived from an EMBL/GenBank/DDBJ whole genome shotgun (WGS) entry which is preliminary data.</text>
</comment>
<feature type="compositionally biased region" description="Basic and acidic residues" evidence="1">
    <location>
        <begin position="1"/>
        <end position="10"/>
    </location>
</feature>
<feature type="region of interest" description="Disordered" evidence="1">
    <location>
        <begin position="1"/>
        <end position="20"/>
    </location>
</feature>
<evidence type="ECO:0000313" key="2">
    <source>
        <dbReference type="EMBL" id="MCP2353332.1"/>
    </source>
</evidence>
<dbReference type="InterPro" id="IPR027417">
    <property type="entry name" value="P-loop_NTPase"/>
</dbReference>
<dbReference type="SUPFAM" id="SSF52540">
    <property type="entry name" value="P-loop containing nucleoside triphosphate hydrolases"/>
    <property type="match status" value="1"/>
</dbReference>
<feature type="region of interest" description="Disordered" evidence="1">
    <location>
        <begin position="241"/>
        <end position="262"/>
    </location>
</feature>
<sequence length="262" mass="28852">MAKQFLDHVPRGALAQHSRRCGVPEQMRPDRDVAAHETRFPHLSVTCGSTTRQLPGPDGWIGYVANMKANTLVILRGNSASGKTTIAKAIQTRLGRGVAARIGQDQLRRDILRELDVPGGMAPDFICHMAAYLLDRMPVVLVEGIMVGARYKAALQRLIDQHPGRALVYWLDVEFAETLHRHATRPQAAEFTPEDMAGWYVQDDWLGLPGEALIPQESSLEETIQRICRDIGSPVVEHGRMPTACGTASDAPSGEDRPHLVL</sequence>
<dbReference type="Gene3D" id="3.40.50.300">
    <property type="entry name" value="P-loop containing nucleotide triphosphate hydrolases"/>
    <property type="match status" value="1"/>
</dbReference>
<evidence type="ECO:0000313" key="3">
    <source>
        <dbReference type="Proteomes" id="UP001139648"/>
    </source>
</evidence>
<keyword evidence="3" id="KW-1185">Reference proteome</keyword>
<reference evidence="2" key="1">
    <citation type="submission" date="2022-06" db="EMBL/GenBank/DDBJ databases">
        <title>Sequencing the genomes of 1000 actinobacteria strains.</title>
        <authorList>
            <person name="Klenk H.-P."/>
        </authorList>
    </citation>
    <scope>NUCLEOTIDE SEQUENCE</scope>
    <source>
        <strain evidence="2">DSM 46694</strain>
    </source>
</reference>
<organism evidence="2 3">
    <name type="scientific">Nonomuraea thailandensis</name>
    <dbReference type="NCBI Taxonomy" id="1188745"/>
    <lineage>
        <taxon>Bacteria</taxon>
        <taxon>Bacillati</taxon>
        <taxon>Actinomycetota</taxon>
        <taxon>Actinomycetes</taxon>
        <taxon>Streptosporangiales</taxon>
        <taxon>Streptosporangiaceae</taxon>
        <taxon>Nonomuraea</taxon>
    </lineage>
</organism>
<accession>A0A9X2JXR1</accession>
<dbReference type="AlphaFoldDB" id="A0A9X2JXR1"/>
<name>A0A9X2JXR1_9ACTN</name>
<dbReference type="EMBL" id="JAMZEB010000001">
    <property type="protein sequence ID" value="MCP2353332.1"/>
    <property type="molecule type" value="Genomic_DNA"/>
</dbReference>